<evidence type="ECO:0000313" key="3">
    <source>
        <dbReference type="Proteomes" id="UP001059380"/>
    </source>
</evidence>
<keyword evidence="3" id="KW-1185">Reference proteome</keyword>
<protein>
    <submittedName>
        <fullName evidence="2">Uncharacterized protein</fullName>
    </submittedName>
</protein>
<sequence length="160" mass="17442">MFEHTSPGSNRRFAASLLNARRAFGSPEVLALAAFLVLPAAAQSPVMPSGPSGPSPNHFGHRQQPQPESEIGMDGRIEARRIVQLNLLRQKSIISDSEKLLRLAQELDNDAKAGASALSPAERMRKAAEIERLAKEVKEKMTYSIGDPPQPATPFAIYTR</sequence>
<dbReference type="Proteomes" id="UP001059380">
    <property type="component" value="Chromosome"/>
</dbReference>
<dbReference type="EMBL" id="CP093313">
    <property type="protein sequence ID" value="UWZ82524.1"/>
    <property type="molecule type" value="Genomic_DNA"/>
</dbReference>
<dbReference type="KEGG" id="orp:MOP44_18330"/>
<organism evidence="2 3">
    <name type="scientific">Occallatibacter riparius</name>
    <dbReference type="NCBI Taxonomy" id="1002689"/>
    <lineage>
        <taxon>Bacteria</taxon>
        <taxon>Pseudomonadati</taxon>
        <taxon>Acidobacteriota</taxon>
        <taxon>Terriglobia</taxon>
        <taxon>Terriglobales</taxon>
        <taxon>Acidobacteriaceae</taxon>
        <taxon>Occallatibacter</taxon>
    </lineage>
</organism>
<gene>
    <name evidence="2" type="ORF">MOP44_18330</name>
</gene>
<evidence type="ECO:0000313" key="2">
    <source>
        <dbReference type="EMBL" id="UWZ82524.1"/>
    </source>
</evidence>
<accession>A0A9J7BHV6</accession>
<name>A0A9J7BHV6_9BACT</name>
<proteinExistence type="predicted"/>
<reference evidence="2" key="1">
    <citation type="submission" date="2021-04" db="EMBL/GenBank/DDBJ databases">
        <title>Phylogenetic analysis of Acidobacteriaceae.</title>
        <authorList>
            <person name="Qiu L."/>
            <person name="Zhang Q."/>
        </authorList>
    </citation>
    <scope>NUCLEOTIDE SEQUENCE</scope>
    <source>
        <strain evidence="2">DSM 25168</strain>
    </source>
</reference>
<feature type="region of interest" description="Disordered" evidence="1">
    <location>
        <begin position="43"/>
        <end position="74"/>
    </location>
</feature>
<feature type="compositionally biased region" description="Low complexity" evidence="1">
    <location>
        <begin position="43"/>
        <end position="56"/>
    </location>
</feature>
<evidence type="ECO:0000256" key="1">
    <source>
        <dbReference type="SAM" id="MobiDB-lite"/>
    </source>
</evidence>
<dbReference type="AlphaFoldDB" id="A0A9J7BHV6"/>
<feature type="region of interest" description="Disordered" evidence="1">
    <location>
        <begin position="141"/>
        <end position="160"/>
    </location>
</feature>
<dbReference type="RefSeq" id="WP_260791708.1">
    <property type="nucleotide sequence ID" value="NZ_CP093313.1"/>
</dbReference>